<comment type="caution">
    <text evidence="1">The sequence shown here is derived from an EMBL/GenBank/DDBJ whole genome shotgun (WGS) entry which is preliminary data.</text>
</comment>
<protein>
    <submittedName>
        <fullName evidence="1">Uncharacterized protein</fullName>
    </submittedName>
</protein>
<reference evidence="1" key="2">
    <citation type="journal article" date="2024" name="Plant">
        <title>Genomic evolution and insights into agronomic trait innovations of Sesamum species.</title>
        <authorList>
            <person name="Miao H."/>
            <person name="Wang L."/>
            <person name="Qu L."/>
            <person name="Liu H."/>
            <person name="Sun Y."/>
            <person name="Le M."/>
            <person name="Wang Q."/>
            <person name="Wei S."/>
            <person name="Zheng Y."/>
            <person name="Lin W."/>
            <person name="Duan Y."/>
            <person name="Cao H."/>
            <person name="Xiong S."/>
            <person name="Wang X."/>
            <person name="Wei L."/>
            <person name="Li C."/>
            <person name="Ma Q."/>
            <person name="Ju M."/>
            <person name="Zhao R."/>
            <person name="Li G."/>
            <person name="Mu C."/>
            <person name="Tian Q."/>
            <person name="Mei H."/>
            <person name="Zhang T."/>
            <person name="Gao T."/>
            <person name="Zhang H."/>
        </authorList>
    </citation>
    <scope>NUCLEOTIDE SEQUENCE</scope>
    <source>
        <strain evidence="1">G02</strain>
    </source>
</reference>
<reference evidence="1" key="1">
    <citation type="submission" date="2020-06" db="EMBL/GenBank/DDBJ databases">
        <authorList>
            <person name="Li T."/>
            <person name="Hu X."/>
            <person name="Zhang T."/>
            <person name="Song X."/>
            <person name="Zhang H."/>
            <person name="Dai N."/>
            <person name="Sheng W."/>
            <person name="Hou X."/>
            <person name="Wei L."/>
        </authorList>
    </citation>
    <scope>NUCLEOTIDE SEQUENCE</scope>
    <source>
        <strain evidence="1">G02</strain>
        <tissue evidence="1">Leaf</tissue>
    </source>
</reference>
<gene>
    <name evidence="1" type="ORF">Sradi_0698400</name>
</gene>
<evidence type="ECO:0000313" key="1">
    <source>
        <dbReference type="EMBL" id="KAL0430724.1"/>
    </source>
</evidence>
<proteinExistence type="predicted"/>
<dbReference type="EMBL" id="JACGWJ010000003">
    <property type="protein sequence ID" value="KAL0430724.1"/>
    <property type="molecule type" value="Genomic_DNA"/>
</dbReference>
<name>A0AAW2VP13_SESRA</name>
<organism evidence="1">
    <name type="scientific">Sesamum radiatum</name>
    <name type="common">Black benniseed</name>
    <dbReference type="NCBI Taxonomy" id="300843"/>
    <lineage>
        <taxon>Eukaryota</taxon>
        <taxon>Viridiplantae</taxon>
        <taxon>Streptophyta</taxon>
        <taxon>Embryophyta</taxon>
        <taxon>Tracheophyta</taxon>
        <taxon>Spermatophyta</taxon>
        <taxon>Magnoliopsida</taxon>
        <taxon>eudicotyledons</taxon>
        <taxon>Gunneridae</taxon>
        <taxon>Pentapetalae</taxon>
        <taxon>asterids</taxon>
        <taxon>lamiids</taxon>
        <taxon>Lamiales</taxon>
        <taxon>Pedaliaceae</taxon>
        <taxon>Sesamum</taxon>
    </lineage>
</organism>
<accession>A0AAW2VP13</accession>
<dbReference type="AlphaFoldDB" id="A0AAW2VP13"/>
<sequence length="134" mass="13800">MVGVRQFKGSSSAMTVSVKGTPCCSSSGVPSIWYSRPADLFLKAEQPGSGGTSCGSGKGITLAGGTGTGPLLRLPRLERLSRVVGLIVEELLQARALVGQPPLRVGKLLVKLVTAPPCRCPKTCSDRAGQPQGP</sequence>